<evidence type="ECO:0000259" key="10">
    <source>
        <dbReference type="Pfam" id="PF00916"/>
    </source>
</evidence>
<keyword evidence="5 9" id="KW-0472">Membrane</keyword>
<dbReference type="RefSeq" id="WP_141809768.1">
    <property type="nucleotide sequence ID" value="NZ_VFPG01000001.1"/>
</dbReference>
<dbReference type="SMART" id="SM00947">
    <property type="entry name" value="Pro_CA"/>
    <property type="match status" value="1"/>
</dbReference>
<protein>
    <submittedName>
        <fullName evidence="11">Carbonic anhydrase</fullName>
    </submittedName>
</protein>
<dbReference type="SUPFAM" id="SSF53056">
    <property type="entry name" value="beta-carbonic anhydrase, cab"/>
    <property type="match status" value="1"/>
</dbReference>
<evidence type="ECO:0000256" key="1">
    <source>
        <dbReference type="ARBA" id="ARBA00004141"/>
    </source>
</evidence>
<organism evidence="11 12">
    <name type="scientific">Nocardia bhagyanarayanae</name>
    <dbReference type="NCBI Taxonomy" id="1215925"/>
    <lineage>
        <taxon>Bacteria</taxon>
        <taxon>Bacillati</taxon>
        <taxon>Actinomycetota</taxon>
        <taxon>Actinomycetes</taxon>
        <taxon>Mycobacteriales</taxon>
        <taxon>Nocardiaceae</taxon>
        <taxon>Nocardia</taxon>
    </lineage>
</organism>
<feature type="binding site" evidence="7">
    <location>
        <position position="557"/>
    </location>
    <ligand>
        <name>Zn(2+)</name>
        <dbReference type="ChEBI" id="CHEBI:29105"/>
    </ligand>
</feature>
<feature type="transmembrane region" description="Helical" evidence="9">
    <location>
        <begin position="165"/>
        <end position="187"/>
    </location>
</feature>
<dbReference type="InterPro" id="IPR011547">
    <property type="entry name" value="SLC26A/SulP_dom"/>
</dbReference>
<evidence type="ECO:0000256" key="2">
    <source>
        <dbReference type="ARBA" id="ARBA00006217"/>
    </source>
</evidence>
<feature type="region of interest" description="Disordered" evidence="8">
    <location>
        <begin position="735"/>
        <end position="756"/>
    </location>
</feature>
<keyword evidence="4 9" id="KW-1133">Transmembrane helix</keyword>
<name>A0A543FCW7_9NOCA</name>
<feature type="transmembrane region" description="Helical" evidence="9">
    <location>
        <begin position="117"/>
        <end position="145"/>
    </location>
</feature>
<dbReference type="InterPro" id="IPR001902">
    <property type="entry name" value="SLC26A/SulP_fam"/>
</dbReference>
<evidence type="ECO:0000256" key="3">
    <source>
        <dbReference type="ARBA" id="ARBA00022692"/>
    </source>
</evidence>
<keyword evidence="7" id="KW-0862">Zinc</keyword>
<dbReference type="Gene3D" id="3.40.1050.10">
    <property type="entry name" value="Carbonic anhydrase"/>
    <property type="match status" value="1"/>
</dbReference>
<keyword evidence="12" id="KW-1185">Reference proteome</keyword>
<comment type="function">
    <text evidence="6">Catalyzes the reversible hydration of carbon dioxide to form bicarbonate.</text>
</comment>
<dbReference type="InterPro" id="IPR036874">
    <property type="entry name" value="Carbonic_anhydrase_sf"/>
</dbReference>
<dbReference type="GO" id="GO:0008270">
    <property type="term" value="F:zinc ion binding"/>
    <property type="evidence" value="ECO:0007669"/>
    <property type="project" value="InterPro"/>
</dbReference>
<feature type="binding site" evidence="7">
    <location>
        <position position="559"/>
    </location>
    <ligand>
        <name>Zn(2+)</name>
        <dbReference type="ChEBI" id="CHEBI:29105"/>
    </ligand>
</feature>
<keyword evidence="7" id="KW-0479">Metal-binding</keyword>
<feature type="transmembrane region" description="Helical" evidence="9">
    <location>
        <begin position="340"/>
        <end position="357"/>
    </location>
</feature>
<comment type="subcellular location">
    <subcellularLocation>
        <location evidence="1">Membrane</location>
        <topology evidence="1">Multi-pass membrane protein</topology>
    </subcellularLocation>
</comment>
<dbReference type="PANTHER" id="PTHR11814">
    <property type="entry name" value="SULFATE TRANSPORTER"/>
    <property type="match status" value="1"/>
</dbReference>
<feature type="transmembrane region" description="Helical" evidence="9">
    <location>
        <begin position="199"/>
        <end position="224"/>
    </location>
</feature>
<feature type="transmembrane region" description="Helical" evidence="9">
    <location>
        <begin position="314"/>
        <end position="334"/>
    </location>
</feature>
<comment type="similarity">
    <text evidence="2">Belongs to the beta-class carbonic anhydrase family.</text>
</comment>
<sequence>MSTDTDLAPRTSQLARILHHDVPASVVVFLVALPLSLGIAVASGAPVAAGLIAAVVGGVVAGLLGGSAVQVSGPTASLTVVVAESVHHFGWAATCFITIGAGVLQILFGLSRIARAALAIAPVVVHGMLAGIGVIIALQQVHVLLGGASLSSPFQSLIQLPHQLVSVHHADFCVGLVVIAILIAWRFLPRKLRTVPGPLVAVVVATLLSLFLDVDRIVLSGAMFDAIGLPAIPTGGWFAVGVAMITIALIASVETLLSAVAVDKARPGHRTDLDLELIGQGAANMTSGMLGGLPVAGVIVRSITNANAGAQTRAATVLHGLWVLVFAVALAGLVQQIPKAALAGLLILIGVQLIKLAHIRLARRNGDLAVYLATVLGVVFLNLLQGMAIGLALSVALLLWRVVRVTILAEQVAGARRWVVTMDGTCTFLALPKLTAELAKVPPGVPVTLEMTVDFLDHASYELITDWARQREDSGAPVDFAEFGAARMAAVVHGPPERGHSRKVLDEVIGPWRRTGSRVDRIAAGIAAYHRGHAHLMRPHLDGLRNRHDADSFFLTCADARIVPNVITNSGPGDLFTVRNVGNLVPVGGSDVSVEAALVYALEQLDVRAVVVCGHSGCGAMEALHREVQAGPGLGDWLAHARPALERFRLGHPVAEAAARAGFGEVDQLGMVNVAVQLETLYAYPAVRQGIEERGVAVSGLFFDFATARLIEVRVDGIAEFDDVDSNVTAEPVRARGGGMRSRTEGVAGRRISTTM</sequence>
<comment type="cofactor">
    <cofactor evidence="7">
        <name>Zn(2+)</name>
        <dbReference type="ChEBI" id="CHEBI:29105"/>
    </cofactor>
    <text evidence="7">Binds 1 zinc ion per subunit.</text>
</comment>
<dbReference type="Pfam" id="PF00916">
    <property type="entry name" value="Sulfate_transp"/>
    <property type="match status" value="1"/>
</dbReference>
<dbReference type="InterPro" id="IPR001765">
    <property type="entry name" value="Carbonic_anhydrase"/>
</dbReference>
<evidence type="ECO:0000256" key="7">
    <source>
        <dbReference type="PIRSR" id="PIRSR601765-1"/>
    </source>
</evidence>
<evidence type="ECO:0000256" key="4">
    <source>
        <dbReference type="ARBA" id="ARBA00022989"/>
    </source>
</evidence>
<feature type="binding site" evidence="7">
    <location>
        <position position="618"/>
    </location>
    <ligand>
        <name>Zn(2+)</name>
        <dbReference type="ChEBI" id="CHEBI:29105"/>
    </ligand>
</feature>
<dbReference type="EMBL" id="VFPG01000001">
    <property type="protein sequence ID" value="TQM31745.1"/>
    <property type="molecule type" value="Genomic_DNA"/>
</dbReference>
<evidence type="ECO:0000256" key="5">
    <source>
        <dbReference type="ARBA" id="ARBA00023136"/>
    </source>
</evidence>
<evidence type="ECO:0000313" key="12">
    <source>
        <dbReference type="Proteomes" id="UP000316331"/>
    </source>
</evidence>
<evidence type="ECO:0000256" key="6">
    <source>
        <dbReference type="ARBA" id="ARBA00024993"/>
    </source>
</evidence>
<feature type="transmembrane region" description="Helical" evidence="9">
    <location>
        <begin position="89"/>
        <end position="110"/>
    </location>
</feature>
<dbReference type="GO" id="GO:0016020">
    <property type="term" value="C:membrane"/>
    <property type="evidence" value="ECO:0007669"/>
    <property type="project" value="UniProtKB-SubCell"/>
</dbReference>
<dbReference type="GO" id="GO:0055085">
    <property type="term" value="P:transmembrane transport"/>
    <property type="evidence" value="ECO:0007669"/>
    <property type="project" value="InterPro"/>
</dbReference>
<accession>A0A543FCW7</accession>
<dbReference type="Proteomes" id="UP000316331">
    <property type="component" value="Unassembled WGS sequence"/>
</dbReference>
<evidence type="ECO:0000256" key="8">
    <source>
        <dbReference type="SAM" id="MobiDB-lite"/>
    </source>
</evidence>
<keyword evidence="3 9" id="KW-0812">Transmembrane</keyword>
<gene>
    <name evidence="11" type="ORF">FB390_3414</name>
</gene>
<reference evidence="11 12" key="1">
    <citation type="submission" date="2019-06" db="EMBL/GenBank/DDBJ databases">
        <title>Sequencing the genomes of 1000 actinobacteria strains.</title>
        <authorList>
            <person name="Klenk H.-P."/>
        </authorList>
    </citation>
    <scope>NUCLEOTIDE SEQUENCE [LARGE SCALE GENOMIC DNA]</scope>
    <source>
        <strain evidence="11 12">DSM 103495</strain>
    </source>
</reference>
<dbReference type="GO" id="GO:0004089">
    <property type="term" value="F:carbonate dehydratase activity"/>
    <property type="evidence" value="ECO:0007669"/>
    <property type="project" value="InterPro"/>
</dbReference>
<feature type="transmembrane region" description="Helical" evidence="9">
    <location>
        <begin position="22"/>
        <end position="42"/>
    </location>
</feature>
<evidence type="ECO:0000313" key="11">
    <source>
        <dbReference type="EMBL" id="TQM31745.1"/>
    </source>
</evidence>
<feature type="transmembrane region" description="Helical" evidence="9">
    <location>
        <begin position="236"/>
        <end position="262"/>
    </location>
</feature>
<dbReference type="Pfam" id="PF00484">
    <property type="entry name" value="Pro_CA"/>
    <property type="match status" value="1"/>
</dbReference>
<evidence type="ECO:0000256" key="9">
    <source>
        <dbReference type="SAM" id="Phobius"/>
    </source>
</evidence>
<comment type="caution">
    <text evidence="11">The sequence shown here is derived from an EMBL/GenBank/DDBJ whole genome shotgun (WGS) entry which is preliminary data.</text>
</comment>
<feature type="binding site" evidence="7">
    <location>
        <position position="615"/>
    </location>
    <ligand>
        <name>Zn(2+)</name>
        <dbReference type="ChEBI" id="CHEBI:29105"/>
    </ligand>
</feature>
<feature type="domain" description="SLC26A/SulP transporter" evidence="10">
    <location>
        <begin position="18"/>
        <end position="372"/>
    </location>
</feature>
<proteinExistence type="inferred from homology"/>
<feature type="transmembrane region" description="Helical" evidence="9">
    <location>
        <begin position="369"/>
        <end position="400"/>
    </location>
</feature>
<feature type="transmembrane region" description="Helical" evidence="9">
    <location>
        <begin position="49"/>
        <end position="69"/>
    </location>
</feature>
<dbReference type="OrthoDB" id="9771198at2"/>
<dbReference type="AlphaFoldDB" id="A0A543FCW7"/>